<feature type="compositionally biased region" description="Low complexity" evidence="1">
    <location>
        <begin position="237"/>
        <end position="249"/>
    </location>
</feature>
<feature type="compositionally biased region" description="Polar residues" evidence="1">
    <location>
        <begin position="224"/>
        <end position="236"/>
    </location>
</feature>
<feature type="compositionally biased region" description="Polar residues" evidence="1">
    <location>
        <begin position="286"/>
        <end position="298"/>
    </location>
</feature>
<sequence length="350" mass="37998">EPPQQDAVERKDDQISFTSRRTTSVVDALLVPATDKTRRSSRNQQQQSAPHVDIAGPETSTTVIQNTPQATKKRKGSSTGETNAAKRTKRQSPIKRTIFRVLGIGAPGDGEDVGDCIEVASKPVQSKPPSWPTAQSTPTTSPKKKDAKVAKQKSSMPSVATAVVADTQPALGKLRSSKRRASALEADGKEVDQAAAAETQIVKDSPAPSRKRGRPRLSQDARVTRSQGAWQGSRQESASTPRTRSMSTTRELDAVVIETSDPVRATTSRRADGEQAADEESRPSRDTGTTTNSQSSRRIAQPKSIMDRLRGILADCRSLVLGSQEERELDDVLFEVRREVHEAGRRSRDG</sequence>
<name>A0ABR0M9T2_9PEZI</name>
<evidence type="ECO:0000313" key="2">
    <source>
        <dbReference type="EMBL" id="KAK5289796.1"/>
    </source>
</evidence>
<accession>A0ABR0M9T2</accession>
<keyword evidence="3" id="KW-1185">Reference proteome</keyword>
<feature type="compositionally biased region" description="Polar residues" evidence="1">
    <location>
        <begin position="58"/>
        <end position="70"/>
    </location>
</feature>
<feature type="non-terminal residue" evidence="2">
    <location>
        <position position="1"/>
    </location>
</feature>
<reference evidence="2 3" key="1">
    <citation type="submission" date="2023-08" db="EMBL/GenBank/DDBJ databases">
        <title>Black Yeasts Isolated from many extreme environments.</title>
        <authorList>
            <person name="Coleine C."/>
            <person name="Stajich J.E."/>
            <person name="Selbmann L."/>
        </authorList>
    </citation>
    <scope>NUCLEOTIDE SEQUENCE [LARGE SCALE GENOMIC DNA]</scope>
    <source>
        <strain evidence="2 3">CCFEE 536</strain>
    </source>
</reference>
<evidence type="ECO:0000313" key="3">
    <source>
        <dbReference type="Proteomes" id="UP001357485"/>
    </source>
</evidence>
<protein>
    <submittedName>
        <fullName evidence="2">Uncharacterized protein</fullName>
    </submittedName>
</protein>
<dbReference type="Proteomes" id="UP001357485">
    <property type="component" value="Unassembled WGS sequence"/>
</dbReference>
<feature type="region of interest" description="Disordered" evidence="1">
    <location>
        <begin position="28"/>
        <end position="304"/>
    </location>
</feature>
<comment type="caution">
    <text evidence="2">The sequence shown here is derived from an EMBL/GenBank/DDBJ whole genome shotgun (WGS) entry which is preliminary data.</text>
</comment>
<evidence type="ECO:0000256" key="1">
    <source>
        <dbReference type="SAM" id="MobiDB-lite"/>
    </source>
</evidence>
<feature type="compositionally biased region" description="Polar residues" evidence="1">
    <location>
        <begin position="123"/>
        <end position="141"/>
    </location>
</feature>
<dbReference type="EMBL" id="JAVRRA010000240">
    <property type="protein sequence ID" value="KAK5289796.1"/>
    <property type="molecule type" value="Genomic_DNA"/>
</dbReference>
<gene>
    <name evidence="2" type="ORF">LTR16_002778</name>
</gene>
<proteinExistence type="predicted"/>
<feature type="compositionally biased region" description="Basic and acidic residues" evidence="1">
    <location>
        <begin position="269"/>
        <end position="285"/>
    </location>
</feature>
<organism evidence="2 3">
    <name type="scientific">Cryomyces antarcticus</name>
    <dbReference type="NCBI Taxonomy" id="329879"/>
    <lineage>
        <taxon>Eukaryota</taxon>
        <taxon>Fungi</taxon>
        <taxon>Dikarya</taxon>
        <taxon>Ascomycota</taxon>
        <taxon>Pezizomycotina</taxon>
        <taxon>Dothideomycetes</taxon>
        <taxon>Dothideomycetes incertae sedis</taxon>
        <taxon>Cryomyces</taxon>
    </lineage>
</organism>